<gene>
    <name evidence="1" type="ORF">CLF_105180</name>
</gene>
<reference evidence="1" key="1">
    <citation type="journal article" date="2011" name="Genome Biol.">
        <title>The draft genome of the carcinogenic human liver fluke Clonorchis sinensis.</title>
        <authorList>
            <person name="Wang X."/>
            <person name="Chen W."/>
            <person name="Huang Y."/>
            <person name="Sun J."/>
            <person name="Men J."/>
            <person name="Liu H."/>
            <person name="Luo F."/>
            <person name="Guo L."/>
            <person name="Lv X."/>
            <person name="Deng C."/>
            <person name="Zhou C."/>
            <person name="Fan Y."/>
            <person name="Li X."/>
            <person name="Huang L."/>
            <person name="Hu Y."/>
            <person name="Liang C."/>
            <person name="Hu X."/>
            <person name="Xu J."/>
            <person name="Yu X."/>
        </authorList>
    </citation>
    <scope>NUCLEOTIDE SEQUENCE [LARGE SCALE GENOMIC DNA]</scope>
    <source>
        <strain evidence="1">Henan</strain>
    </source>
</reference>
<evidence type="ECO:0000313" key="2">
    <source>
        <dbReference type="Proteomes" id="UP000008909"/>
    </source>
</evidence>
<dbReference type="EMBL" id="DF143089">
    <property type="protein sequence ID" value="GAA50885.1"/>
    <property type="molecule type" value="Genomic_DNA"/>
</dbReference>
<reference key="2">
    <citation type="submission" date="2011-10" db="EMBL/GenBank/DDBJ databases">
        <title>The genome and transcriptome sequence of Clonorchis sinensis provide insights into the carcinogenic liver fluke.</title>
        <authorList>
            <person name="Wang X."/>
            <person name="Huang Y."/>
            <person name="Chen W."/>
            <person name="Liu H."/>
            <person name="Guo L."/>
            <person name="Chen Y."/>
            <person name="Luo F."/>
            <person name="Zhou W."/>
            <person name="Sun J."/>
            <person name="Mao Q."/>
            <person name="Liang P."/>
            <person name="Zhou C."/>
            <person name="Tian Y."/>
            <person name="Men J."/>
            <person name="Lv X."/>
            <person name="Huang L."/>
            <person name="Zhou J."/>
            <person name="Hu Y."/>
            <person name="Li R."/>
            <person name="Zhang F."/>
            <person name="Lei H."/>
            <person name="Li X."/>
            <person name="Hu X."/>
            <person name="Liang C."/>
            <person name="Xu J."/>
            <person name="Wu Z."/>
            <person name="Yu X."/>
        </authorList>
    </citation>
    <scope>NUCLEOTIDE SEQUENCE</scope>
    <source>
        <strain>Henan</strain>
    </source>
</reference>
<dbReference type="Proteomes" id="UP000008909">
    <property type="component" value="Unassembled WGS sequence"/>
</dbReference>
<evidence type="ECO:0000313" key="1">
    <source>
        <dbReference type="EMBL" id="GAA50885.1"/>
    </source>
</evidence>
<dbReference type="AlphaFoldDB" id="G7YD51"/>
<organism evidence="1 2">
    <name type="scientific">Clonorchis sinensis</name>
    <name type="common">Chinese liver fluke</name>
    <dbReference type="NCBI Taxonomy" id="79923"/>
    <lineage>
        <taxon>Eukaryota</taxon>
        <taxon>Metazoa</taxon>
        <taxon>Spiralia</taxon>
        <taxon>Lophotrochozoa</taxon>
        <taxon>Platyhelminthes</taxon>
        <taxon>Trematoda</taxon>
        <taxon>Digenea</taxon>
        <taxon>Opisthorchiida</taxon>
        <taxon>Opisthorchiata</taxon>
        <taxon>Opisthorchiidae</taxon>
        <taxon>Clonorchis</taxon>
    </lineage>
</organism>
<keyword evidence="2" id="KW-1185">Reference proteome</keyword>
<sequence>MADATTTVSELQCEPDMFSWRLWLEYYKWNPDHRWGILSRTSASEGKVTLIWKTNRMRALNKTSADFNKSCIGIAVTNNESDIRSGGHMYNAGITFFSLVTYNPTNKTHLDSRLRPVNLYSDSTHDFSDCCDFRLKRWTNPSEDLQKNEPLGWLNGMNGIIGIKTNGLETDRVFAGRGYTLGNQLKIWVDTVKVDAERLGLQVSVTHAKGPTPDRLPKCCRWPPQSGSIDIAIKQSDSAYITSALVKPHKTPAERPAGMVTSERMLTVMRYAMDSSVTNHSDCKGFLDDQCLLMAIRYEYLVEGSHYISDIE</sequence>
<protein>
    <submittedName>
        <fullName evidence="1">Uncharacterized protein</fullName>
    </submittedName>
</protein>
<proteinExistence type="predicted"/>
<accession>G7YD51</accession>
<name>G7YD51_CLOSI</name>